<dbReference type="Gene3D" id="1.25.40.10">
    <property type="entry name" value="Tetratricopeptide repeat domain"/>
    <property type="match status" value="1"/>
</dbReference>
<dbReference type="GO" id="GO:0006620">
    <property type="term" value="P:post-translational protein targeting to endoplasmic reticulum membrane"/>
    <property type="evidence" value="ECO:0007669"/>
    <property type="project" value="TreeGrafter"/>
</dbReference>
<dbReference type="Proteomes" id="UP001055712">
    <property type="component" value="Unassembled WGS sequence"/>
</dbReference>
<dbReference type="AlphaFoldDB" id="A0A9D4YXK1"/>
<reference evidence="5" key="2">
    <citation type="submission" date="2020-11" db="EMBL/GenBank/DDBJ databases">
        <authorList>
            <person name="Cecchin M."/>
            <person name="Marcolungo L."/>
            <person name="Rossato M."/>
            <person name="Girolomoni L."/>
            <person name="Cosentino E."/>
            <person name="Cuine S."/>
            <person name="Li-Beisson Y."/>
            <person name="Delledonne M."/>
            <person name="Ballottari M."/>
        </authorList>
    </citation>
    <scope>NUCLEOTIDE SEQUENCE</scope>
    <source>
        <strain evidence="5">211/11P</strain>
        <tissue evidence="5">Whole cell</tissue>
    </source>
</reference>
<protein>
    <recommendedName>
        <fullName evidence="4">CS domain-containing protein</fullName>
    </recommendedName>
</protein>
<dbReference type="PANTHER" id="PTHR45831">
    <property type="entry name" value="LD24721P"/>
    <property type="match status" value="1"/>
</dbReference>
<dbReference type="InterPro" id="IPR008978">
    <property type="entry name" value="HSP20-like_chaperone"/>
</dbReference>
<feature type="region of interest" description="Disordered" evidence="3">
    <location>
        <begin position="881"/>
        <end position="922"/>
    </location>
</feature>
<evidence type="ECO:0000259" key="4">
    <source>
        <dbReference type="PROSITE" id="PS51203"/>
    </source>
</evidence>
<feature type="region of interest" description="Disordered" evidence="3">
    <location>
        <begin position="805"/>
        <end position="848"/>
    </location>
</feature>
<dbReference type="GO" id="GO:0016020">
    <property type="term" value="C:membrane"/>
    <property type="evidence" value="ECO:0007669"/>
    <property type="project" value="TreeGrafter"/>
</dbReference>
<dbReference type="OrthoDB" id="515366at2759"/>
<dbReference type="SUPFAM" id="SSF48452">
    <property type="entry name" value="TPR-like"/>
    <property type="match status" value="1"/>
</dbReference>
<dbReference type="Gene3D" id="2.60.40.790">
    <property type="match status" value="1"/>
</dbReference>
<reference evidence="5" key="1">
    <citation type="journal article" date="2019" name="Plant J.">
        <title>Chlorella vulgaris genome assembly and annotation reveals the molecular basis for metabolic acclimation to high light conditions.</title>
        <authorList>
            <person name="Cecchin M."/>
            <person name="Marcolungo L."/>
            <person name="Rossato M."/>
            <person name="Girolomoni L."/>
            <person name="Cosentino E."/>
            <person name="Cuine S."/>
            <person name="Li-Beisson Y."/>
            <person name="Delledonne M."/>
            <person name="Ballottari M."/>
        </authorList>
    </citation>
    <scope>NUCLEOTIDE SEQUENCE</scope>
    <source>
        <strain evidence="5">211/11P</strain>
    </source>
</reference>
<evidence type="ECO:0000256" key="2">
    <source>
        <dbReference type="ARBA" id="ARBA00022803"/>
    </source>
</evidence>
<feature type="compositionally biased region" description="Low complexity" evidence="3">
    <location>
        <begin position="881"/>
        <end position="898"/>
    </location>
</feature>
<name>A0A9D4YXK1_CHLVU</name>
<dbReference type="EMBL" id="SIDB01000006">
    <property type="protein sequence ID" value="KAI3431523.1"/>
    <property type="molecule type" value="Genomic_DNA"/>
</dbReference>
<dbReference type="InterPro" id="IPR047150">
    <property type="entry name" value="SGT"/>
</dbReference>
<keyword evidence="6" id="KW-1185">Reference proteome</keyword>
<keyword evidence="2" id="KW-0802">TPR repeat</keyword>
<accession>A0A9D4YXK1</accession>
<feature type="region of interest" description="Disordered" evidence="3">
    <location>
        <begin position="416"/>
        <end position="440"/>
    </location>
</feature>
<feature type="compositionally biased region" description="Acidic residues" evidence="3">
    <location>
        <begin position="904"/>
        <end position="913"/>
    </location>
</feature>
<feature type="compositionally biased region" description="Polar residues" evidence="3">
    <location>
        <begin position="805"/>
        <end position="819"/>
    </location>
</feature>
<dbReference type="SUPFAM" id="SSF49764">
    <property type="entry name" value="HSP20-like chaperones"/>
    <property type="match status" value="1"/>
</dbReference>
<comment type="caution">
    <text evidence="5">The sequence shown here is derived from an EMBL/GenBank/DDBJ whole genome shotgun (WGS) entry which is preliminary data.</text>
</comment>
<sequence>MNPEQQKAAGNEAFKRRDYKESVRLYTESFQGLQTAAVLLADGTHEQPNAVASNEHLKVTLLCNRSLAHHRLGSYAAAANDAQAALHLQATHSKAAFRLAAALLQLGDVTAAMHALHLPPESQGSTRGQLPAGWDVLKAHAASRLAHERRQAASVVGAAGSAWAQLQGVLALLEAEADGEADGPEADPAALMQQLAALLKPPARSDASSVEVAACLAASLEAPGCRAYQLLLFHLASPTASCVEAAASALKAAALAAAASSSATLWPAVVWQRLVALATDCSGGTHSGMAAALQLLEWAAGRDSYVRLQLLLHPLPVLEGAESNGSPIDQVLSALADSGRLHHMPPAAVSAAAQLIRRYAADPASTDALAVCRPLLPLLRAAAAAESMAAFQLEADGANQAASAAVEASQADGGSGLVRSSAGLSASPADQEAQPAAPRTLAEAEEQALLALRQKRQRVFIAELVSLRRELLGAALELAARSRELLLREAVEERASGVREGKRSVGAGAYLTELLAWVRQLHEQQPRRTSPVLGADGSAQTYEKRRFAADFKDNPLGDFLVSMDLSDSGGMPATAADQEAQQSGQQPSLLELALELLLLTCAASGTTAALLHRRKLFGLCEELCRYCTPSVATAALRLYATTADATQAAADELFGGQAVPPLAALFQFSVREPRRQRAADRLAAVADSCCGDDFALLTAGGDSAVCCAWQLRHEAEQGEQGSALQAVSQAMLDSARTLLLRCCDRAQRQQQLAPSMPPRGGAWAAIGSRAMKQVLKERHLKPAQPALRPAADSATFHHLKKGFLASSSRGPAGASQGSTADKPVMTAPGGGNAHSRAVESGSGNSHSYKSGAVVIEELPADDTPNAPAADDEPAAIPTPQQHLRAAAPVGSAEASAGEQHSYQGEEDGEEESLPDLQDRFDSGQGLAAGQRLARADWMALPLAKKVRWKEEGQEVSLFVAVPAGTKAADVQVSVAHSQLTVVLKWFGRVVGGPLHGRVKEEEVHWCLEDGEVFVLLVKADAGGRWKALFDGRLEESYRTRLLREGFELGDRTPRYDLLSDSARALIAAVEERQVYLKAGVHTPVA</sequence>
<dbReference type="InterPro" id="IPR007052">
    <property type="entry name" value="CS_dom"/>
</dbReference>
<dbReference type="GO" id="GO:0060090">
    <property type="term" value="F:molecular adaptor activity"/>
    <property type="evidence" value="ECO:0007669"/>
    <property type="project" value="TreeGrafter"/>
</dbReference>
<feature type="domain" description="CS" evidence="4">
    <location>
        <begin position="941"/>
        <end position="1029"/>
    </location>
</feature>
<dbReference type="CDD" id="cd06467">
    <property type="entry name" value="p23_NUDC_like"/>
    <property type="match status" value="1"/>
</dbReference>
<keyword evidence="1" id="KW-0677">Repeat</keyword>
<evidence type="ECO:0000313" key="5">
    <source>
        <dbReference type="EMBL" id="KAI3431523.1"/>
    </source>
</evidence>
<dbReference type="PROSITE" id="PS51203">
    <property type="entry name" value="CS"/>
    <property type="match status" value="1"/>
</dbReference>
<dbReference type="Pfam" id="PF04969">
    <property type="entry name" value="CS"/>
    <property type="match status" value="1"/>
</dbReference>
<dbReference type="GO" id="GO:0072380">
    <property type="term" value="C:TRC complex"/>
    <property type="evidence" value="ECO:0007669"/>
    <property type="project" value="TreeGrafter"/>
</dbReference>
<gene>
    <name evidence="5" type="ORF">D9Q98_004573</name>
</gene>
<evidence type="ECO:0000256" key="3">
    <source>
        <dbReference type="SAM" id="MobiDB-lite"/>
    </source>
</evidence>
<proteinExistence type="predicted"/>
<organism evidence="5 6">
    <name type="scientific">Chlorella vulgaris</name>
    <name type="common">Green alga</name>
    <dbReference type="NCBI Taxonomy" id="3077"/>
    <lineage>
        <taxon>Eukaryota</taxon>
        <taxon>Viridiplantae</taxon>
        <taxon>Chlorophyta</taxon>
        <taxon>core chlorophytes</taxon>
        <taxon>Trebouxiophyceae</taxon>
        <taxon>Chlorellales</taxon>
        <taxon>Chlorellaceae</taxon>
        <taxon>Chlorella clade</taxon>
        <taxon>Chlorella</taxon>
    </lineage>
</organism>
<dbReference type="InterPro" id="IPR011990">
    <property type="entry name" value="TPR-like_helical_dom_sf"/>
</dbReference>
<dbReference type="PANTHER" id="PTHR45831:SF2">
    <property type="entry name" value="LD24721P"/>
    <property type="match status" value="1"/>
</dbReference>
<evidence type="ECO:0000256" key="1">
    <source>
        <dbReference type="ARBA" id="ARBA00022737"/>
    </source>
</evidence>
<evidence type="ECO:0000313" key="6">
    <source>
        <dbReference type="Proteomes" id="UP001055712"/>
    </source>
</evidence>